<dbReference type="AlphaFoldDB" id="A0A2W7P018"/>
<gene>
    <name evidence="2" type="ORF">C7416_104436</name>
</gene>
<evidence type="ECO:0000313" key="3">
    <source>
        <dbReference type="Proteomes" id="UP000249638"/>
    </source>
</evidence>
<evidence type="ECO:0000313" key="2">
    <source>
        <dbReference type="EMBL" id="PZX29431.1"/>
    </source>
</evidence>
<feature type="region of interest" description="Disordered" evidence="1">
    <location>
        <begin position="74"/>
        <end position="96"/>
    </location>
</feature>
<reference evidence="2" key="1">
    <citation type="submission" date="2018-06" db="EMBL/GenBank/DDBJ databases">
        <title>Genomic Encyclopedia of Type Strains, Phase IV (KMG-V): Genome sequencing to study the core and pangenomes of soil and plant-associated prokaryotes.</title>
        <authorList>
            <person name="Whitman W."/>
        </authorList>
    </citation>
    <scope>NUCLEOTIDE SEQUENCE [LARGE SCALE GENOMIC DNA]</scope>
    <source>
        <strain evidence="2">MLR2-44</strain>
    </source>
</reference>
<keyword evidence="3" id="KW-1185">Reference proteome</keyword>
<organism evidence="2 3">
    <name type="scientific">Cupriavidus phytorum</name>
    <dbReference type="NCBI Taxonomy" id="3024399"/>
    <lineage>
        <taxon>Bacteria</taxon>
        <taxon>Pseudomonadati</taxon>
        <taxon>Pseudomonadota</taxon>
        <taxon>Betaproteobacteria</taxon>
        <taxon>Burkholderiales</taxon>
        <taxon>Burkholderiaceae</taxon>
        <taxon>Cupriavidus</taxon>
    </lineage>
</organism>
<name>A0A2W7P018_9BURK</name>
<evidence type="ECO:0000256" key="1">
    <source>
        <dbReference type="SAM" id="MobiDB-lite"/>
    </source>
</evidence>
<proteinExistence type="predicted"/>
<protein>
    <submittedName>
        <fullName evidence="2">Uncharacterized protein</fullName>
    </submittedName>
</protein>
<feature type="region of interest" description="Disordered" evidence="1">
    <location>
        <begin position="1"/>
        <end position="29"/>
    </location>
</feature>
<sequence length="96" mass="10880">MSNTGWVDMSLDTVPPEGEVVMTRDSGGHEQPLKRMGNLFFFPDMSMYVYYVPRAWRELTDAECDAEITKLEAKAAADAESSRRSIEAMRATKEQQ</sequence>
<comment type="caution">
    <text evidence="2">The sequence shown here is derived from an EMBL/GenBank/DDBJ whole genome shotgun (WGS) entry which is preliminary data.</text>
</comment>
<accession>A0A2W7P018</accession>
<dbReference type="Proteomes" id="UP000249638">
    <property type="component" value="Unassembled WGS sequence"/>
</dbReference>
<dbReference type="EMBL" id="QKZN01000004">
    <property type="protein sequence ID" value="PZX29431.1"/>
    <property type="molecule type" value="Genomic_DNA"/>
</dbReference>